<keyword evidence="6 10" id="KW-1133">Transmembrane helix</keyword>
<keyword evidence="4 10" id="KW-0812">Transmembrane</keyword>
<comment type="subcellular location">
    <subcellularLocation>
        <location evidence="1 10">Cell membrane</location>
        <topology evidence="1 10">Multi-pass membrane protein</topology>
    </subcellularLocation>
</comment>
<feature type="transmembrane region" description="Helical" evidence="10">
    <location>
        <begin position="35"/>
        <end position="57"/>
    </location>
</feature>
<dbReference type="PANTHER" id="PTHR21137:SF35">
    <property type="entry name" value="ODORANT RECEPTOR 19A-RELATED"/>
    <property type="match status" value="1"/>
</dbReference>
<sequence length="373" mass="43400">MEETKIMEFTLNVLSVVGVWPPDSWSSSKRAMYNVYSAFITFMLFTFMIPQFLDIILNVTTTDDFADTFYILLAMVMSCFKMTNLLFNRKNIKMLKTILSERPFIPVEADEMEIRRKYDISIHQKTFWYTVMAEVTLGCIAMTSFLTDFRKGHLTYREWTPYNYSETVFCVIYVRQLVSAAMGAMVNIACDSMICGFILHVCCQIEILECRLRKVALNQKNLRMGECVHQHDCIFKYAFMINEHFKQIITIQFIVSMLVVCSNLYQLAKVTLNAESFPLMLYTGSMLTQILIYCWFGNEVKIKSVQLAANIFEIEWLKLDKNSRKDLMIIMTRSLVPIEFSSAYVITMNVDSFVSLLKTSYSAYNVLQQMEMA</sequence>
<evidence type="ECO:0000256" key="4">
    <source>
        <dbReference type="ARBA" id="ARBA00022692"/>
    </source>
</evidence>
<reference evidence="12" key="3">
    <citation type="submission" date="2018-07" db="EMBL/GenBank/DDBJ databases">
        <authorList>
            <person name="Mckenzie S.K."/>
            <person name="Kronauer D.J.C."/>
        </authorList>
    </citation>
    <scope>NUCLEOTIDE SEQUENCE</scope>
    <source>
        <strain evidence="12">Clonal line C1</strain>
    </source>
</reference>
<protein>
    <recommendedName>
        <fullName evidence="10">Odorant receptor</fullName>
    </recommendedName>
</protein>
<evidence type="ECO:0000256" key="10">
    <source>
        <dbReference type="RuleBase" id="RU351113"/>
    </source>
</evidence>
<evidence type="ECO:0000256" key="9">
    <source>
        <dbReference type="ARBA" id="ARBA00023224"/>
    </source>
</evidence>
<name>A0A026WU61_OOCBI</name>
<gene>
    <name evidence="12" type="ORF">DMN91_009267</name>
    <name evidence="11" type="ORF">X777_14776</name>
</gene>
<keyword evidence="9 10" id="KW-0807">Transducer</keyword>
<dbReference type="GO" id="GO:0005886">
    <property type="term" value="C:plasma membrane"/>
    <property type="evidence" value="ECO:0007669"/>
    <property type="project" value="UniProtKB-SubCell"/>
</dbReference>
<keyword evidence="5 10" id="KW-0552">Olfaction</keyword>
<feature type="transmembrane region" description="Helical" evidence="10">
    <location>
        <begin position="279"/>
        <end position="296"/>
    </location>
</feature>
<comment type="caution">
    <text evidence="10">Lacks conserved residue(s) required for the propagation of feature annotation.</text>
</comment>
<evidence type="ECO:0000313" key="11">
    <source>
        <dbReference type="EMBL" id="EZA58609.1"/>
    </source>
</evidence>
<dbReference type="GO" id="GO:0004984">
    <property type="term" value="F:olfactory receptor activity"/>
    <property type="evidence" value="ECO:0007669"/>
    <property type="project" value="InterPro"/>
</dbReference>
<keyword evidence="2" id="KW-1003">Cell membrane</keyword>
<evidence type="ECO:0000256" key="5">
    <source>
        <dbReference type="ARBA" id="ARBA00022725"/>
    </source>
</evidence>
<dbReference type="Pfam" id="PF02949">
    <property type="entry name" value="7tm_6"/>
    <property type="match status" value="1"/>
</dbReference>
<keyword evidence="13" id="KW-1185">Reference proteome</keyword>
<evidence type="ECO:0000256" key="2">
    <source>
        <dbReference type="ARBA" id="ARBA00022475"/>
    </source>
</evidence>
<organism evidence="11 13">
    <name type="scientific">Ooceraea biroi</name>
    <name type="common">Clonal raider ant</name>
    <name type="synonym">Cerapachys biroi</name>
    <dbReference type="NCBI Taxonomy" id="2015173"/>
    <lineage>
        <taxon>Eukaryota</taxon>
        <taxon>Metazoa</taxon>
        <taxon>Ecdysozoa</taxon>
        <taxon>Arthropoda</taxon>
        <taxon>Hexapoda</taxon>
        <taxon>Insecta</taxon>
        <taxon>Pterygota</taxon>
        <taxon>Neoptera</taxon>
        <taxon>Endopterygota</taxon>
        <taxon>Hymenoptera</taxon>
        <taxon>Apocrita</taxon>
        <taxon>Aculeata</taxon>
        <taxon>Formicoidea</taxon>
        <taxon>Formicidae</taxon>
        <taxon>Dorylinae</taxon>
        <taxon>Ooceraea</taxon>
    </lineage>
</organism>
<proteinExistence type="inferred from homology"/>
<evidence type="ECO:0000256" key="7">
    <source>
        <dbReference type="ARBA" id="ARBA00023136"/>
    </source>
</evidence>
<feature type="transmembrane region" description="Helical" evidence="10">
    <location>
        <begin position="69"/>
        <end position="87"/>
    </location>
</feature>
<dbReference type="AlphaFoldDB" id="A0A026WU61"/>
<evidence type="ECO:0000256" key="1">
    <source>
        <dbReference type="ARBA" id="ARBA00004651"/>
    </source>
</evidence>
<evidence type="ECO:0000313" key="14">
    <source>
        <dbReference type="Proteomes" id="UP000279307"/>
    </source>
</evidence>
<feature type="transmembrane region" description="Helical" evidence="10">
    <location>
        <begin position="126"/>
        <end position="146"/>
    </location>
</feature>
<evidence type="ECO:0000313" key="12">
    <source>
        <dbReference type="EMBL" id="RLU18909.1"/>
    </source>
</evidence>
<accession>A0A026WU61</accession>
<keyword evidence="3 10" id="KW-0716">Sensory transduction</keyword>
<reference evidence="12 14" key="2">
    <citation type="journal article" date="2018" name="Genome Res.">
        <title>The genomic architecture and molecular evolution of ant odorant receptors.</title>
        <authorList>
            <person name="McKenzie S.K."/>
            <person name="Kronauer D.J.C."/>
        </authorList>
    </citation>
    <scope>NUCLEOTIDE SEQUENCE [LARGE SCALE GENOMIC DNA]</scope>
    <source>
        <strain evidence="12">Clonal line C1</strain>
    </source>
</reference>
<keyword evidence="7 10" id="KW-0472">Membrane</keyword>
<dbReference type="EMBL" id="KK107119">
    <property type="protein sequence ID" value="EZA58609.1"/>
    <property type="molecule type" value="Genomic_DNA"/>
</dbReference>
<comment type="similarity">
    <text evidence="10">Belongs to the insect chemoreceptor superfamily. Heteromeric odorant receptor channel (TC 1.A.69) family.</text>
</comment>
<dbReference type="EMBL" id="QOIP01000009">
    <property type="protein sequence ID" value="RLU18909.1"/>
    <property type="molecule type" value="Genomic_DNA"/>
</dbReference>
<evidence type="ECO:0000256" key="3">
    <source>
        <dbReference type="ARBA" id="ARBA00022606"/>
    </source>
</evidence>
<dbReference type="OMA" id="NESWRTH"/>
<dbReference type="InterPro" id="IPR004117">
    <property type="entry name" value="7tm6_olfct_rcpt"/>
</dbReference>
<evidence type="ECO:0000256" key="8">
    <source>
        <dbReference type="ARBA" id="ARBA00023170"/>
    </source>
</evidence>
<evidence type="ECO:0000256" key="6">
    <source>
        <dbReference type="ARBA" id="ARBA00022989"/>
    </source>
</evidence>
<dbReference type="Proteomes" id="UP000279307">
    <property type="component" value="Chromosome 9"/>
</dbReference>
<evidence type="ECO:0000313" key="13">
    <source>
        <dbReference type="Proteomes" id="UP000053097"/>
    </source>
</evidence>
<feature type="transmembrane region" description="Helical" evidence="10">
    <location>
        <begin position="248"/>
        <end position="267"/>
    </location>
</feature>
<reference evidence="11 13" key="1">
    <citation type="journal article" date="2014" name="Curr. Biol.">
        <title>The genome of the clonal raider ant Cerapachys biroi.</title>
        <authorList>
            <person name="Oxley P.R."/>
            <person name="Ji L."/>
            <person name="Fetter-Pruneda I."/>
            <person name="McKenzie S.K."/>
            <person name="Li C."/>
            <person name="Hu H."/>
            <person name="Zhang G."/>
            <person name="Kronauer D.J."/>
        </authorList>
    </citation>
    <scope>NUCLEOTIDE SEQUENCE [LARGE SCALE GENOMIC DNA]</scope>
</reference>
<dbReference type="GO" id="GO:0007165">
    <property type="term" value="P:signal transduction"/>
    <property type="evidence" value="ECO:0007669"/>
    <property type="project" value="UniProtKB-KW"/>
</dbReference>
<dbReference type="OrthoDB" id="6597368at2759"/>
<dbReference type="Proteomes" id="UP000053097">
    <property type="component" value="Unassembled WGS sequence"/>
</dbReference>
<dbReference type="PANTHER" id="PTHR21137">
    <property type="entry name" value="ODORANT RECEPTOR"/>
    <property type="match status" value="1"/>
</dbReference>
<dbReference type="GO" id="GO:0005549">
    <property type="term" value="F:odorant binding"/>
    <property type="evidence" value="ECO:0007669"/>
    <property type="project" value="InterPro"/>
</dbReference>
<keyword evidence="8 10" id="KW-0675">Receptor</keyword>